<sequence>MHHDLSLVYQARTDIVNVCKCVQLMCAVDVCKCVQLILEQIKIDQEMTVFYKKQGVENVVFSV</sequence>
<protein>
    <submittedName>
        <fullName evidence="1">Uncharacterized protein</fullName>
    </submittedName>
</protein>
<dbReference type="EMBL" id="CP041334">
    <property type="protein sequence ID" value="QKY73251.1"/>
    <property type="molecule type" value="Genomic_DNA"/>
</dbReference>
<dbReference type="Proteomes" id="UP000509790">
    <property type="component" value="Chromosome"/>
</dbReference>
<name>A0A6I5WRT5_GLAPU</name>
<reference evidence="1 2" key="1">
    <citation type="submission" date="2019-06" db="EMBL/GenBank/DDBJ databases">
        <title>Complete genome sequence of Haemophilus parasuis HPS412.</title>
        <authorList>
            <person name="Yang S."/>
            <person name="Huang C."/>
        </authorList>
    </citation>
    <scope>NUCLEOTIDE SEQUENCE [LARGE SCALE GENOMIC DNA]</scope>
    <source>
        <strain evidence="1 2">HPS412</strain>
    </source>
</reference>
<dbReference type="AlphaFoldDB" id="A0A6I5WRT5"/>
<evidence type="ECO:0000313" key="1">
    <source>
        <dbReference type="EMBL" id="QKY73251.1"/>
    </source>
</evidence>
<organism evidence="1 2">
    <name type="scientific">Glaesserella parasuis</name>
    <name type="common">Haemophilus parasuis</name>
    <dbReference type="NCBI Taxonomy" id="738"/>
    <lineage>
        <taxon>Bacteria</taxon>
        <taxon>Pseudomonadati</taxon>
        <taxon>Pseudomonadota</taxon>
        <taxon>Gammaproteobacteria</taxon>
        <taxon>Pasteurellales</taxon>
        <taxon>Pasteurellaceae</taxon>
        <taxon>Glaesserella</taxon>
    </lineage>
</organism>
<proteinExistence type="predicted"/>
<evidence type="ECO:0000313" key="2">
    <source>
        <dbReference type="Proteomes" id="UP000509790"/>
    </source>
</evidence>
<gene>
    <name evidence="1" type="ORF">FLK62_08365</name>
</gene>
<accession>A0A6I5WRT5</accession>
<dbReference type="RefSeq" id="WP_005713940.1">
    <property type="nucleotide sequence ID" value="NZ_CP041334.1"/>
</dbReference>